<feature type="compositionally biased region" description="Gly residues" evidence="1">
    <location>
        <begin position="201"/>
        <end position="214"/>
    </location>
</feature>
<gene>
    <name evidence="3" type="ORF">CSUI_008087</name>
</gene>
<dbReference type="Gene3D" id="2.60.120.10">
    <property type="entry name" value="Jelly Rolls"/>
    <property type="match status" value="1"/>
</dbReference>
<dbReference type="InterPro" id="IPR018490">
    <property type="entry name" value="cNMP-bd_dom_sf"/>
</dbReference>
<accession>A0A2C6KN92</accession>
<name>A0A2C6KN92_9APIC</name>
<feature type="non-terminal residue" evidence="3">
    <location>
        <position position="1"/>
    </location>
</feature>
<dbReference type="SUPFAM" id="SSF51206">
    <property type="entry name" value="cAMP-binding domain-like"/>
    <property type="match status" value="2"/>
</dbReference>
<dbReference type="InterPro" id="IPR014710">
    <property type="entry name" value="RmlC-like_jellyroll"/>
</dbReference>
<evidence type="ECO:0000256" key="1">
    <source>
        <dbReference type="SAM" id="MobiDB-lite"/>
    </source>
</evidence>
<dbReference type="PROSITE" id="PS00889">
    <property type="entry name" value="CNMP_BINDING_2"/>
    <property type="match status" value="1"/>
</dbReference>
<evidence type="ECO:0000313" key="3">
    <source>
        <dbReference type="EMBL" id="PHJ18088.1"/>
    </source>
</evidence>
<organism evidence="3 4">
    <name type="scientific">Cystoisospora suis</name>
    <dbReference type="NCBI Taxonomy" id="483139"/>
    <lineage>
        <taxon>Eukaryota</taxon>
        <taxon>Sar</taxon>
        <taxon>Alveolata</taxon>
        <taxon>Apicomplexa</taxon>
        <taxon>Conoidasida</taxon>
        <taxon>Coccidia</taxon>
        <taxon>Eucoccidiorida</taxon>
        <taxon>Eimeriorina</taxon>
        <taxon>Sarcocystidae</taxon>
        <taxon>Cystoisospora</taxon>
    </lineage>
</organism>
<dbReference type="PROSITE" id="PS50042">
    <property type="entry name" value="CNMP_BINDING_3"/>
    <property type="match status" value="1"/>
</dbReference>
<dbReference type="CDD" id="cd00038">
    <property type="entry name" value="CAP_ED"/>
    <property type="match status" value="1"/>
</dbReference>
<dbReference type="VEuPathDB" id="ToxoDB:CSUI_008087"/>
<feature type="compositionally biased region" description="Low complexity" evidence="1">
    <location>
        <begin position="215"/>
        <end position="242"/>
    </location>
</feature>
<dbReference type="Pfam" id="PF00027">
    <property type="entry name" value="cNMP_binding"/>
    <property type="match status" value="1"/>
</dbReference>
<dbReference type="RefSeq" id="XP_067919798.1">
    <property type="nucleotide sequence ID" value="XM_068068226.1"/>
</dbReference>
<feature type="domain" description="Cyclic nucleotide-binding" evidence="2">
    <location>
        <begin position="16"/>
        <end position="60"/>
    </location>
</feature>
<dbReference type="OrthoDB" id="332155at2759"/>
<proteinExistence type="predicted"/>
<sequence>YDPSTDFDRVDLNSCVAVLTAGDSFGELGLIRNDVRSAVVITHTACAFLVLDKSAFDRCLRTSIQRQTDDKVARLRAVLPGVRDLRRLIVEQLSYFFHVEKFPKGYTFAVEGERCDSLFLVIEGDCVLQDHRRRLPGDFVSFKAFDSGRCAQLGKIEGVVARVKRLMEASPGVSIAQPSNGNAGGGGAALNETHVHSLHAGGRGGSIHQSGGGPSHHSLNGSNLYFSSSSSHHPHSSQGSSLTGRNAVPPGSSSSSS</sequence>
<reference evidence="3 4" key="1">
    <citation type="journal article" date="2017" name="Int. J. Parasitol.">
        <title>The genome of the protozoan parasite Cystoisospora suis and a reverse vaccinology approach to identify vaccine candidates.</title>
        <authorList>
            <person name="Palmieri N."/>
            <person name="Shrestha A."/>
            <person name="Ruttkowski B."/>
            <person name="Beck T."/>
            <person name="Vogl C."/>
            <person name="Tomley F."/>
            <person name="Blake D.P."/>
            <person name="Joachim A."/>
        </authorList>
    </citation>
    <scope>NUCLEOTIDE SEQUENCE [LARGE SCALE GENOMIC DNA]</scope>
    <source>
        <strain evidence="3 4">Wien I</strain>
    </source>
</reference>
<dbReference type="PANTHER" id="PTHR23011">
    <property type="entry name" value="CYCLIC NUCLEOTIDE-BINDING DOMAIN CONTAINING PROTEIN"/>
    <property type="match status" value="1"/>
</dbReference>
<dbReference type="InterPro" id="IPR000595">
    <property type="entry name" value="cNMP-bd_dom"/>
</dbReference>
<feature type="non-terminal residue" evidence="3">
    <location>
        <position position="257"/>
    </location>
</feature>
<dbReference type="AlphaFoldDB" id="A0A2C6KN92"/>
<dbReference type="GeneID" id="94431437"/>
<dbReference type="EMBL" id="MIGC01004427">
    <property type="protein sequence ID" value="PHJ18088.1"/>
    <property type="molecule type" value="Genomic_DNA"/>
</dbReference>
<keyword evidence="4" id="KW-1185">Reference proteome</keyword>
<protein>
    <submittedName>
        <fullName evidence="3">Cyclic nucleotide-binding domain-containing protein</fullName>
    </submittedName>
</protein>
<evidence type="ECO:0000313" key="4">
    <source>
        <dbReference type="Proteomes" id="UP000221165"/>
    </source>
</evidence>
<dbReference type="Proteomes" id="UP000221165">
    <property type="component" value="Unassembled WGS sequence"/>
</dbReference>
<dbReference type="InterPro" id="IPR018488">
    <property type="entry name" value="cNMP-bd_CS"/>
</dbReference>
<feature type="region of interest" description="Disordered" evidence="1">
    <location>
        <begin position="198"/>
        <end position="257"/>
    </location>
</feature>
<dbReference type="PANTHER" id="PTHR23011:SF28">
    <property type="entry name" value="CYCLIC NUCLEOTIDE-BINDING DOMAIN CONTAINING PROTEIN"/>
    <property type="match status" value="1"/>
</dbReference>
<comment type="caution">
    <text evidence="3">The sequence shown here is derived from an EMBL/GenBank/DDBJ whole genome shotgun (WGS) entry which is preliminary data.</text>
</comment>
<evidence type="ECO:0000259" key="2">
    <source>
        <dbReference type="PROSITE" id="PS50042"/>
    </source>
</evidence>